<feature type="region of interest" description="Disordered" evidence="6">
    <location>
        <begin position="191"/>
        <end position="250"/>
    </location>
</feature>
<organism evidence="8 9">
    <name type="scientific">Chanos chanos</name>
    <name type="common">Milkfish</name>
    <name type="synonym">Mugil chanos</name>
    <dbReference type="NCBI Taxonomy" id="29144"/>
    <lineage>
        <taxon>Eukaryota</taxon>
        <taxon>Metazoa</taxon>
        <taxon>Chordata</taxon>
        <taxon>Craniata</taxon>
        <taxon>Vertebrata</taxon>
        <taxon>Euteleostomi</taxon>
        <taxon>Actinopterygii</taxon>
        <taxon>Neopterygii</taxon>
        <taxon>Teleostei</taxon>
        <taxon>Ostariophysi</taxon>
        <taxon>Gonorynchiformes</taxon>
        <taxon>Chanidae</taxon>
        <taxon>Chanos</taxon>
    </lineage>
</organism>
<dbReference type="GO" id="GO:0004843">
    <property type="term" value="F:cysteine-type deubiquitinase activity"/>
    <property type="evidence" value="ECO:0007669"/>
    <property type="project" value="UniProtKB-EC"/>
</dbReference>
<dbReference type="InterPro" id="IPR050704">
    <property type="entry name" value="Peptidase_C85-like"/>
</dbReference>
<feature type="region of interest" description="Disordered" evidence="6">
    <location>
        <begin position="1252"/>
        <end position="1325"/>
    </location>
</feature>
<keyword evidence="5" id="KW-0788">Thiol protease</keyword>
<evidence type="ECO:0000256" key="6">
    <source>
        <dbReference type="SAM" id="MobiDB-lite"/>
    </source>
</evidence>
<dbReference type="EC" id="3.4.19.12" evidence="2"/>
<dbReference type="GO" id="GO:0006508">
    <property type="term" value="P:proteolysis"/>
    <property type="evidence" value="ECO:0007669"/>
    <property type="project" value="UniProtKB-KW"/>
</dbReference>
<feature type="region of interest" description="Disordered" evidence="6">
    <location>
        <begin position="780"/>
        <end position="897"/>
    </location>
</feature>
<dbReference type="GO" id="GO:2000660">
    <property type="term" value="P:negative regulation of interleukin-1-mediated signaling pathway"/>
    <property type="evidence" value="ECO:0007669"/>
    <property type="project" value="TreeGrafter"/>
</dbReference>
<feature type="domain" description="OTU" evidence="7">
    <location>
        <begin position="29"/>
        <end position="150"/>
    </location>
</feature>
<evidence type="ECO:0000256" key="3">
    <source>
        <dbReference type="ARBA" id="ARBA00022670"/>
    </source>
</evidence>
<feature type="compositionally biased region" description="Pro residues" evidence="6">
    <location>
        <begin position="809"/>
        <end position="828"/>
    </location>
</feature>
<dbReference type="Proteomes" id="UP000504632">
    <property type="component" value="Chromosome 5"/>
</dbReference>
<feature type="compositionally biased region" description="Basic and acidic residues" evidence="6">
    <location>
        <begin position="513"/>
        <end position="538"/>
    </location>
</feature>
<protein>
    <recommendedName>
        <fullName evidence="2">ubiquitinyl hydrolase 1</fullName>
        <ecNumber evidence="2">3.4.19.12</ecNumber>
    </recommendedName>
</protein>
<reference evidence="9" key="1">
    <citation type="submission" date="2025-08" db="UniProtKB">
        <authorList>
            <consortium name="RefSeq"/>
        </authorList>
    </citation>
    <scope>IDENTIFICATION</scope>
</reference>
<sequence length="1325" mass="142116">MEVRSSNMQTNDDREHEKLMDEHLKANGFYRKKIAKDGSCLFRAVAEQVLHCQGLHTKVRAACVNYLRQNRDLYESFIEGDFEEYLERLQDPQSWVGQVEITALAELYKHDFVIYQQPGQPPVNITENGFTDKVRLCFLNGNHYDSVYPASFPTSSAICQSILYELLYERVFGVDHKVLASCLKRGKEKDEEAETKECKSSDESDIEEEDEFWKETEGRSNETAGRAANTNSRQPYKGRERGPSRGGRDAFSRKVEKSLNPCVFRNVEYDVWVSSVRAQQKRDFCMAAGLQYTVGDTCKVRLNGRSYSAYIEEVSPNNGPVTVYIEHLKKKHTLPLWDLCFPSEDRPSWSRVTERGRKHHVANVNGHTPSDWETKGGKKLSKSVSSAPQATAGLAPGNRVQKQHSWPPLASVEEQAGARNGTSRRVVDSVAAVGLSPKEEEEKVLLELLNRDEESFPALGASTQTAVEGGKRSSATHGEKRSSRKRSDQKEKGQETGTKESQVQPQKTFQRGEMGKHAKKGSVDQDHRSSPIIEEKSKPSPTPLPSLAGTPSQPSSAPVSTKPVPAPSQNAPSSTPPPLTQPNSVPVATPVASQTDSISVSTPVSSKTTQAPVAGTVPAEPAPAPSPGLSQIAPVSQASASVSSEALPSTAPSSVPAPAAPSLSFCAPVSYVVVSDRTKSDPPSSDPLSLKLTGTAAMCPVASSAPSTAVTSPAVSAPLTTVQTAAAVSTVSAVDATPPTCASPAQGVLSSAPVQASVPVTAFPVSVASSAPASLPMHTAAVSSPSLKPTPPPQTAHVPAPPDSQNAPIPVPPFQAPPVPPVSLPPIIPNSSEPHAAPGPAVGIATSVGSDYHSQPPAPNQPPFVSQILQDPLYPGFPQNDKGERIPTPPYSLQRTGEDLPNDVNVLRFFFNLGLRAYTCPMHAPASYLFHLQAHAMQSKMPTSTPSPYMPPSFPDNTIKRVIPSPSGSFVPESYSNMPMGSARVGNSPAGQFEPQGVVLSSPQAEPPTRVGYNPNTQTTPLHMPPRPNVPMPWPTLPQPGVFPGVYPPPHHVPPPQYPPPPLPPQCAPSGGQLYPPTSLGPQRLPLPHLMPPEMLNLPTQASKDFTLCGPMATAATTVESGQGDVQRSVLPAMEKVAWQPPTRSGDCKLGNVAMVMPTVDAQYGGPNPVAQSFSICLPPKEGSEPPSQFLAGRLVRDDGITSVLQSSSPGGPVIGLELSPAVSDIQSCSPAEDWESEVALHAADLRNGRSFHSRSFKGAGRHGQEDGRGFRRRGSRGRREYGQWGRMDYQSSHFRGQSGRGRMQSYNQHSRGREAGHTGGQFPM</sequence>
<dbReference type="OrthoDB" id="10017659at2759"/>
<feature type="compositionally biased region" description="Basic and acidic residues" evidence="6">
    <location>
        <begin position="477"/>
        <end position="498"/>
    </location>
</feature>
<accession>A0A6J2VHM6</accession>
<evidence type="ECO:0000259" key="7">
    <source>
        <dbReference type="PROSITE" id="PS50802"/>
    </source>
</evidence>
<dbReference type="CDD" id="cd22794">
    <property type="entry name" value="OTU_OTUD4"/>
    <property type="match status" value="1"/>
</dbReference>
<evidence type="ECO:0000256" key="5">
    <source>
        <dbReference type="ARBA" id="ARBA00022807"/>
    </source>
</evidence>
<dbReference type="PANTHER" id="PTHR12419:SF9">
    <property type="entry name" value="OTU DOMAIN-CONTAINING PROTEIN 4"/>
    <property type="match status" value="1"/>
</dbReference>
<feature type="compositionally biased region" description="Basic and acidic residues" evidence="6">
    <location>
        <begin position="191"/>
        <end position="202"/>
    </location>
</feature>
<dbReference type="GO" id="GO:1903093">
    <property type="term" value="P:regulation of protein K48-linked deubiquitination"/>
    <property type="evidence" value="ECO:0007669"/>
    <property type="project" value="TreeGrafter"/>
</dbReference>
<feature type="compositionally biased region" description="Pro residues" evidence="6">
    <location>
        <begin position="788"/>
        <end position="802"/>
    </location>
</feature>
<evidence type="ECO:0000256" key="2">
    <source>
        <dbReference type="ARBA" id="ARBA00012759"/>
    </source>
</evidence>
<dbReference type="Gene3D" id="3.90.70.80">
    <property type="match status" value="1"/>
</dbReference>
<dbReference type="RefSeq" id="XP_030630786.1">
    <property type="nucleotide sequence ID" value="XM_030774926.1"/>
</dbReference>
<evidence type="ECO:0000256" key="4">
    <source>
        <dbReference type="ARBA" id="ARBA00022786"/>
    </source>
</evidence>
<keyword evidence="8" id="KW-1185">Reference proteome</keyword>
<comment type="catalytic activity">
    <reaction evidence="1">
        <text>Thiol-dependent hydrolysis of ester, thioester, amide, peptide and isopeptide bonds formed by the C-terminal Gly of ubiquitin (a 76-residue protein attached to proteins as an intracellular targeting signal).</text>
        <dbReference type="EC" id="3.4.19.12"/>
    </reaction>
</comment>
<evidence type="ECO:0000256" key="1">
    <source>
        <dbReference type="ARBA" id="ARBA00000707"/>
    </source>
</evidence>
<dbReference type="GeneID" id="115812446"/>
<dbReference type="SUPFAM" id="SSF54001">
    <property type="entry name" value="Cysteine proteinases"/>
    <property type="match status" value="1"/>
</dbReference>
<name>A0A6J2VHM6_CHACN</name>
<dbReference type="PROSITE" id="PS50802">
    <property type="entry name" value="OTU"/>
    <property type="match status" value="1"/>
</dbReference>
<proteinExistence type="predicted"/>
<dbReference type="CTD" id="54726"/>
<dbReference type="InterPro" id="IPR038765">
    <property type="entry name" value="Papain-like_cys_pep_sf"/>
</dbReference>
<dbReference type="GO" id="GO:0061578">
    <property type="term" value="F:K63-linked deubiquitinase activity"/>
    <property type="evidence" value="ECO:0007669"/>
    <property type="project" value="TreeGrafter"/>
</dbReference>
<dbReference type="GO" id="GO:0016579">
    <property type="term" value="P:protein deubiquitination"/>
    <property type="evidence" value="ECO:0007669"/>
    <property type="project" value="TreeGrafter"/>
</dbReference>
<feature type="compositionally biased region" description="Acidic residues" evidence="6">
    <location>
        <begin position="203"/>
        <end position="212"/>
    </location>
</feature>
<dbReference type="InParanoid" id="A0A6J2VHM6"/>
<feature type="region of interest" description="Disordered" evidence="6">
    <location>
        <begin position="456"/>
        <end position="658"/>
    </location>
</feature>
<keyword evidence="5" id="KW-0378">Hydrolase</keyword>
<dbReference type="Pfam" id="PF02338">
    <property type="entry name" value="OTU"/>
    <property type="match status" value="1"/>
</dbReference>
<evidence type="ECO:0000313" key="9">
    <source>
        <dbReference type="RefSeq" id="XP_030630786.1"/>
    </source>
</evidence>
<keyword evidence="4" id="KW-0833">Ubl conjugation pathway</keyword>
<feature type="compositionally biased region" description="Polar residues" evidence="6">
    <location>
        <begin position="549"/>
        <end position="559"/>
    </location>
</feature>
<dbReference type="InterPro" id="IPR003323">
    <property type="entry name" value="OTU_dom"/>
</dbReference>
<dbReference type="GO" id="GO:0034122">
    <property type="term" value="P:negative regulation of toll-like receptor signaling pathway"/>
    <property type="evidence" value="ECO:0007669"/>
    <property type="project" value="TreeGrafter"/>
</dbReference>
<feature type="compositionally biased region" description="Polar residues" evidence="6">
    <location>
        <begin position="581"/>
        <end position="611"/>
    </location>
</feature>
<gene>
    <name evidence="9" type="primary">otud4</name>
</gene>
<evidence type="ECO:0000313" key="8">
    <source>
        <dbReference type="Proteomes" id="UP000504632"/>
    </source>
</evidence>
<feature type="compositionally biased region" description="Low complexity" evidence="6">
    <location>
        <begin position="630"/>
        <end position="658"/>
    </location>
</feature>
<dbReference type="PANTHER" id="PTHR12419">
    <property type="entry name" value="OTU DOMAIN CONTAINING PROTEIN"/>
    <property type="match status" value="1"/>
</dbReference>
<feature type="region of interest" description="Disordered" evidence="6">
    <location>
        <begin position="361"/>
        <end position="406"/>
    </location>
</feature>
<feature type="compositionally biased region" description="Polar residues" evidence="6">
    <location>
        <begin position="499"/>
        <end position="509"/>
    </location>
</feature>
<keyword evidence="3" id="KW-0645">Protease</keyword>
<feature type="compositionally biased region" description="Basic and acidic residues" evidence="6">
    <location>
        <begin position="237"/>
        <end position="250"/>
    </location>
</feature>